<evidence type="ECO:0000313" key="3">
    <source>
        <dbReference type="Proteomes" id="UP001631957"/>
    </source>
</evidence>
<keyword evidence="3" id="KW-1185">Reference proteome</keyword>
<accession>A0ABW9HXA9</accession>
<reference evidence="2 3" key="1">
    <citation type="submission" date="2024-12" db="EMBL/GenBank/DDBJ databases">
        <title>Forecasting of Potato common scab and diversities of Pathogenic streptomyces spp. in china.</title>
        <authorList>
            <person name="Handique U."/>
            <person name="Wu J."/>
        </authorList>
    </citation>
    <scope>NUCLEOTIDE SEQUENCE [LARGE SCALE GENOMIC DNA]</scope>
    <source>
        <strain evidence="2 3">ZRIMU1530</strain>
    </source>
</reference>
<proteinExistence type="predicted"/>
<organism evidence="2 3">
    <name type="scientific">Streptomyces niveiscabiei</name>
    <dbReference type="NCBI Taxonomy" id="164115"/>
    <lineage>
        <taxon>Bacteria</taxon>
        <taxon>Bacillati</taxon>
        <taxon>Actinomycetota</taxon>
        <taxon>Actinomycetes</taxon>
        <taxon>Kitasatosporales</taxon>
        <taxon>Streptomycetaceae</taxon>
        <taxon>Streptomyces</taxon>
    </lineage>
</organism>
<dbReference type="RefSeq" id="WP_338060945.1">
    <property type="nucleotide sequence ID" value="NZ_JBJVNI010000014.1"/>
</dbReference>
<protein>
    <recommendedName>
        <fullName evidence="4">Secreted protein</fullName>
    </recommendedName>
</protein>
<evidence type="ECO:0008006" key="4">
    <source>
        <dbReference type="Google" id="ProtNLM"/>
    </source>
</evidence>
<feature type="region of interest" description="Disordered" evidence="1">
    <location>
        <begin position="1"/>
        <end position="61"/>
    </location>
</feature>
<evidence type="ECO:0000256" key="1">
    <source>
        <dbReference type="SAM" id="MobiDB-lite"/>
    </source>
</evidence>
<gene>
    <name evidence="2" type="ORF">ACKI18_25450</name>
</gene>
<sequence length="149" mass="16044">MSEETGTPRKGVPQGRTGAGNPPEATAVPAKTPTGMPTGAPAAALKTGEPREKGYGSPLIPRDECDKLEQKMRHALAGFVDEPREAVAEADQVLEELATRFTEAITRRRRTVRGAWQAGDGGAPATGDTEQLRLALRDYRELCDRLLHV</sequence>
<evidence type="ECO:0000313" key="2">
    <source>
        <dbReference type="EMBL" id="MFM9612048.1"/>
    </source>
</evidence>
<feature type="compositionally biased region" description="Low complexity" evidence="1">
    <location>
        <begin position="29"/>
        <end position="44"/>
    </location>
</feature>
<dbReference type="Proteomes" id="UP001631957">
    <property type="component" value="Unassembled WGS sequence"/>
</dbReference>
<comment type="caution">
    <text evidence="2">The sequence shown here is derived from an EMBL/GenBank/DDBJ whole genome shotgun (WGS) entry which is preliminary data.</text>
</comment>
<dbReference type="EMBL" id="JBJVNI010000014">
    <property type="protein sequence ID" value="MFM9612048.1"/>
    <property type="molecule type" value="Genomic_DNA"/>
</dbReference>
<name>A0ABW9HXA9_9ACTN</name>